<evidence type="ECO:0000313" key="8">
    <source>
        <dbReference type="Proteomes" id="UP000320735"/>
    </source>
</evidence>
<feature type="chain" id="PRO_5022886994" evidence="5">
    <location>
        <begin position="24"/>
        <end position="1107"/>
    </location>
</feature>
<evidence type="ECO:0000256" key="1">
    <source>
        <dbReference type="ARBA" id="ARBA00022617"/>
    </source>
</evidence>
<dbReference type="InterPro" id="IPR009056">
    <property type="entry name" value="Cyt_c-like_dom"/>
</dbReference>
<evidence type="ECO:0000256" key="2">
    <source>
        <dbReference type="ARBA" id="ARBA00022723"/>
    </source>
</evidence>
<protein>
    <submittedName>
        <fullName evidence="7">Planctomycete cytochrome C</fullName>
    </submittedName>
</protein>
<dbReference type="AlphaFoldDB" id="A0A5C6B496"/>
<feature type="domain" description="Cytochrome c" evidence="6">
    <location>
        <begin position="32"/>
        <end position="130"/>
    </location>
</feature>
<dbReference type="SUPFAM" id="SSF49785">
    <property type="entry name" value="Galactose-binding domain-like"/>
    <property type="match status" value="1"/>
</dbReference>
<accession>A0A5C6B496</accession>
<evidence type="ECO:0000256" key="5">
    <source>
        <dbReference type="SAM" id="SignalP"/>
    </source>
</evidence>
<dbReference type="InterPro" id="IPR011444">
    <property type="entry name" value="DUF1549"/>
</dbReference>
<dbReference type="InterPro" id="IPR008979">
    <property type="entry name" value="Galactose-bd-like_sf"/>
</dbReference>
<dbReference type="Pfam" id="PF07635">
    <property type="entry name" value="PSCyt1"/>
    <property type="match status" value="1"/>
</dbReference>
<organism evidence="7 8">
    <name type="scientific">Symmachiella macrocystis</name>
    <dbReference type="NCBI Taxonomy" id="2527985"/>
    <lineage>
        <taxon>Bacteria</taxon>
        <taxon>Pseudomonadati</taxon>
        <taxon>Planctomycetota</taxon>
        <taxon>Planctomycetia</taxon>
        <taxon>Planctomycetales</taxon>
        <taxon>Planctomycetaceae</taxon>
        <taxon>Symmachiella</taxon>
    </lineage>
</organism>
<dbReference type="Gene3D" id="2.60.120.260">
    <property type="entry name" value="Galactose-binding domain-like"/>
    <property type="match status" value="1"/>
</dbReference>
<dbReference type="RefSeq" id="WP_197532791.1">
    <property type="nucleotide sequence ID" value="NZ_SJPP01000003.1"/>
</dbReference>
<name>A0A5C6B496_9PLAN</name>
<evidence type="ECO:0000256" key="4">
    <source>
        <dbReference type="PROSITE-ProRule" id="PRU00433"/>
    </source>
</evidence>
<evidence type="ECO:0000313" key="7">
    <source>
        <dbReference type="EMBL" id="TWU06740.1"/>
    </source>
</evidence>
<keyword evidence="8" id="KW-1185">Reference proteome</keyword>
<keyword evidence="2 4" id="KW-0479">Metal-binding</keyword>
<dbReference type="GO" id="GO:0020037">
    <property type="term" value="F:heme binding"/>
    <property type="evidence" value="ECO:0007669"/>
    <property type="project" value="InterPro"/>
</dbReference>
<dbReference type="InterPro" id="IPR022655">
    <property type="entry name" value="DUF1553"/>
</dbReference>
<sequence precursor="true">MRRCLVAGILVASMWAGPNSIEAADPVAKTKLPTARQLELFEKKIRPLLAARCFKCHGEEKVQGGLRLDTQAAFLTGGDSGEIFDPAAPQESLFLEAISYDPDAIVEMPPDGRLSDAEIALLTKWIGEGAPWPPSASPAPVMKKENGPLFTEEQKKFWAFQPIHAPQVPAVQRADWPRMPLDNFVLSQLEEQGLSLAPEAEKRVWLRRVTFDLCGLPPTPQEIADFDADDAADAYERAVDRLLASPRYGERWGRHWLDVARYADSNGMDENLAYANAFRYRDYVIAAFNKDKPFDQFLIEQIAGDLMPAVDDAETTIERQVATGFLAIGPKMLAEDDPLKMRVDIVDEQVETIGRAFMGMTIGCARCHDHKFDPVPQADYYSLAGIFMSTKTMENYKVVANWYERPLASPAAVAEVKKQEQLVKDREAALTKTTRVANRKLVAAARKRVGDYLIAATELLRYRTADQALVSIMQPNPMPLPDGGIVVEAEDYTRGNLNKDFSNYGSKIGVLVNGGKLPNFVEYEIDVPASGRTYQFEIRMAAAQSRPVKLFINGKPSARGVAEEVTGSWTPDSQKWHAESVIVLESGKNVIRLERDGPFPHIDKIGLMPIQSEADFPLGPEELAKKYDLKLAFLNSWADYLEKTKSDSSSVLAQWHALSSSQTVKDNGLFSDFRNESRQRLATRYSELFAEAQMAWRKLKDGEGGQEAKQLPDAELEAFRQVLQDKKGPFAVSEKLEGDYPAETMAAVKNLRNEIKDLKASIPEFPLGMGVTEDAIQNTRVNIRGNHVNLGDEVPRQFLQVIAGEQQTPIGKERSGRLELGKWMTSPDHPLTSRVIVNRVWRWHFGRGIVPTPDNFGSTGEPPVNQPLLDHLAAEFIEQGWGLKDLHRRIVLSATYRMSTQYDTAAVEQDPGNVYLWRMNRRRLTAEELRDAVLSIAGTMDPTMGGTLLLTKNHAYVASTASVDATPYESTRRSVYLPVIRSGLFEMFQAFDFPDPSSSNGDRATTTVAPQALFLLNSDFMAEQTDAMARDLLSRDGLDDAARLDWCYLRTLGRAPNVEESAQALEFMTNYIAAMEQRVPDAQDRQRQAWQGLCKVLLSSSEFLYVD</sequence>
<dbReference type="EMBL" id="SJPP01000003">
    <property type="protein sequence ID" value="TWU06740.1"/>
    <property type="molecule type" value="Genomic_DNA"/>
</dbReference>
<dbReference type="PROSITE" id="PS51007">
    <property type="entry name" value="CYTC"/>
    <property type="match status" value="1"/>
</dbReference>
<evidence type="ECO:0000256" key="3">
    <source>
        <dbReference type="ARBA" id="ARBA00023004"/>
    </source>
</evidence>
<dbReference type="Pfam" id="PF07587">
    <property type="entry name" value="PSD1"/>
    <property type="match status" value="1"/>
</dbReference>
<dbReference type="GO" id="GO:0009055">
    <property type="term" value="F:electron transfer activity"/>
    <property type="evidence" value="ECO:0007669"/>
    <property type="project" value="InterPro"/>
</dbReference>
<reference evidence="7 8" key="1">
    <citation type="submission" date="2019-02" db="EMBL/GenBank/DDBJ databases">
        <title>Deep-cultivation of Planctomycetes and their phenomic and genomic characterization uncovers novel biology.</title>
        <authorList>
            <person name="Wiegand S."/>
            <person name="Jogler M."/>
            <person name="Boedeker C."/>
            <person name="Pinto D."/>
            <person name="Vollmers J."/>
            <person name="Rivas-Marin E."/>
            <person name="Kohn T."/>
            <person name="Peeters S.H."/>
            <person name="Heuer A."/>
            <person name="Rast P."/>
            <person name="Oberbeckmann S."/>
            <person name="Bunk B."/>
            <person name="Jeske O."/>
            <person name="Meyerdierks A."/>
            <person name="Storesund J.E."/>
            <person name="Kallscheuer N."/>
            <person name="Luecker S."/>
            <person name="Lage O.M."/>
            <person name="Pohl T."/>
            <person name="Merkel B.J."/>
            <person name="Hornburger P."/>
            <person name="Mueller R.-W."/>
            <person name="Bruemmer F."/>
            <person name="Labrenz M."/>
            <person name="Spormann A.M."/>
            <person name="Op Den Camp H."/>
            <person name="Overmann J."/>
            <person name="Amann R."/>
            <person name="Jetten M.S.M."/>
            <person name="Mascher T."/>
            <person name="Medema M.H."/>
            <person name="Devos D.P."/>
            <person name="Kaster A.-K."/>
            <person name="Ovreas L."/>
            <person name="Rohde M."/>
            <person name="Galperin M.Y."/>
            <person name="Jogler C."/>
        </authorList>
    </citation>
    <scope>NUCLEOTIDE SEQUENCE [LARGE SCALE GENOMIC DNA]</scope>
    <source>
        <strain evidence="7 8">CA54</strain>
    </source>
</reference>
<dbReference type="InterPro" id="IPR011429">
    <property type="entry name" value="Cyt_c_Planctomycete-type"/>
</dbReference>
<comment type="caution">
    <text evidence="7">The sequence shown here is derived from an EMBL/GenBank/DDBJ whole genome shotgun (WGS) entry which is preliminary data.</text>
</comment>
<gene>
    <name evidence="7" type="ORF">CA54_51390</name>
</gene>
<proteinExistence type="predicted"/>
<dbReference type="Proteomes" id="UP000320735">
    <property type="component" value="Unassembled WGS sequence"/>
</dbReference>
<keyword evidence="3 4" id="KW-0408">Iron</keyword>
<dbReference type="InterPro" id="IPR036909">
    <property type="entry name" value="Cyt_c-like_dom_sf"/>
</dbReference>
<keyword evidence="1 4" id="KW-0349">Heme</keyword>
<evidence type="ECO:0000259" key="6">
    <source>
        <dbReference type="PROSITE" id="PS51007"/>
    </source>
</evidence>
<keyword evidence="5" id="KW-0732">Signal</keyword>
<dbReference type="Pfam" id="PF07583">
    <property type="entry name" value="PSCyt2"/>
    <property type="match status" value="1"/>
</dbReference>
<dbReference type="PANTHER" id="PTHR35889:SF3">
    <property type="entry name" value="F-BOX DOMAIN-CONTAINING PROTEIN"/>
    <property type="match status" value="1"/>
</dbReference>
<dbReference type="SUPFAM" id="SSF46626">
    <property type="entry name" value="Cytochrome c"/>
    <property type="match status" value="1"/>
</dbReference>
<dbReference type="GO" id="GO:0046872">
    <property type="term" value="F:metal ion binding"/>
    <property type="evidence" value="ECO:0007669"/>
    <property type="project" value="UniProtKB-KW"/>
</dbReference>
<feature type="signal peptide" evidence="5">
    <location>
        <begin position="1"/>
        <end position="23"/>
    </location>
</feature>
<dbReference type="PANTHER" id="PTHR35889">
    <property type="entry name" value="CYCLOINULO-OLIGOSACCHARIDE FRUCTANOTRANSFERASE-RELATED"/>
    <property type="match status" value="1"/>
</dbReference>